<sequence length="345" mass="36652">MDERLPLIVVTGFLGSGKTTLIRRFIETAEGGDSGLMVNEFGEAGVDHRLLVHASEAVELIDGGCLCCARRADVAKAMHDLVRMAKDGSRAGGGLRRAILETSGLADPAPVIATLARDPWLKAHVRLASVVAVVDAVAGLRNLEHRPEARRQVAIADTVVITKGDMRAAEPTARLAAAVRAISPDARILDIQDETFRLGDVLAGRESLHAPPSPFLADAPDHDSEVSSFTLPIEGALDWPAFTLWLSALLHAHGDRILRVKGLLRTTSSDRPLAIHGVQHVMHPPTHLSADDGGPSFLVFIARGIRKAEIERSLARALDLCQAGAGMSAPARQAAAFREDAAPAA</sequence>
<evidence type="ECO:0000256" key="4">
    <source>
        <dbReference type="ARBA" id="ARBA00034320"/>
    </source>
</evidence>
<keyword evidence="3" id="KW-0143">Chaperone</keyword>
<dbReference type="RefSeq" id="WP_394006617.1">
    <property type="nucleotide sequence ID" value="NZ_JBAFUR010000001.1"/>
</dbReference>
<dbReference type="InterPro" id="IPR051316">
    <property type="entry name" value="Zinc-reg_GTPase_activator"/>
</dbReference>
<evidence type="ECO:0000313" key="8">
    <source>
        <dbReference type="EMBL" id="MFG1251018.1"/>
    </source>
</evidence>
<dbReference type="PANTHER" id="PTHR13748:SF62">
    <property type="entry name" value="COBW DOMAIN-CONTAINING PROTEIN"/>
    <property type="match status" value="1"/>
</dbReference>
<evidence type="ECO:0000256" key="6">
    <source>
        <dbReference type="ARBA" id="ARBA00049117"/>
    </source>
</evidence>
<evidence type="ECO:0000256" key="5">
    <source>
        <dbReference type="ARBA" id="ARBA00045658"/>
    </source>
</evidence>
<dbReference type="CDD" id="cd03112">
    <property type="entry name" value="CobW-like"/>
    <property type="match status" value="1"/>
</dbReference>
<dbReference type="Gene3D" id="3.30.1220.10">
    <property type="entry name" value="CobW-like, C-terminal domain"/>
    <property type="match status" value="1"/>
</dbReference>
<dbReference type="Pfam" id="PF02492">
    <property type="entry name" value="cobW"/>
    <property type="match status" value="1"/>
</dbReference>
<dbReference type="SUPFAM" id="SSF52540">
    <property type="entry name" value="P-loop containing nucleoside triphosphate hydrolases"/>
    <property type="match status" value="1"/>
</dbReference>
<dbReference type="SMART" id="SM00833">
    <property type="entry name" value="CobW_C"/>
    <property type="match status" value="1"/>
</dbReference>
<dbReference type="InterPro" id="IPR003495">
    <property type="entry name" value="CobW/HypB/UreG_nucleotide-bd"/>
</dbReference>
<comment type="function">
    <text evidence="5">Zinc chaperone that directly transfers zinc cofactor to target proteins, thereby activating them. Zinc is transferred from the CXCC motif in the GTPase domain to the zinc binding site in target proteins in a process requiring GTP hydrolysis.</text>
</comment>
<dbReference type="InterPro" id="IPR036627">
    <property type="entry name" value="CobW-likC_sf"/>
</dbReference>
<protein>
    <submittedName>
        <fullName evidence="8">GTP-binding protein</fullName>
    </submittedName>
</protein>
<comment type="caution">
    <text evidence="8">The sequence shown here is derived from an EMBL/GenBank/DDBJ whole genome shotgun (WGS) entry which is preliminary data.</text>
</comment>
<keyword evidence="1" id="KW-0547">Nucleotide-binding</keyword>
<accession>A0ABW6ZB53</accession>
<keyword evidence="2" id="KW-0378">Hydrolase</keyword>
<dbReference type="InterPro" id="IPR027417">
    <property type="entry name" value="P-loop_NTPase"/>
</dbReference>
<evidence type="ECO:0000256" key="3">
    <source>
        <dbReference type="ARBA" id="ARBA00023186"/>
    </source>
</evidence>
<dbReference type="PANTHER" id="PTHR13748">
    <property type="entry name" value="COBW-RELATED"/>
    <property type="match status" value="1"/>
</dbReference>
<evidence type="ECO:0000256" key="2">
    <source>
        <dbReference type="ARBA" id="ARBA00022801"/>
    </source>
</evidence>
<evidence type="ECO:0000313" key="9">
    <source>
        <dbReference type="Proteomes" id="UP001604043"/>
    </source>
</evidence>
<evidence type="ECO:0000256" key="1">
    <source>
        <dbReference type="ARBA" id="ARBA00022741"/>
    </source>
</evidence>
<dbReference type="InterPro" id="IPR011629">
    <property type="entry name" value="CobW-like_C"/>
</dbReference>
<dbReference type="EMBL" id="JBAFUR010000001">
    <property type="protein sequence ID" value="MFG1251018.1"/>
    <property type="molecule type" value="Genomic_DNA"/>
</dbReference>
<dbReference type="SUPFAM" id="SSF90002">
    <property type="entry name" value="Hypothetical protein YjiA, C-terminal domain"/>
    <property type="match status" value="1"/>
</dbReference>
<gene>
    <name evidence="8" type="ORF">V5F30_02300</name>
</gene>
<reference evidence="8 9" key="1">
    <citation type="submission" date="2024-02" db="EMBL/GenBank/DDBJ databases">
        <title>Expansion and revision of Xanthobacter and proposal of Roseixanthobacter gen. nov.</title>
        <authorList>
            <person name="Soltysiak M.P.M."/>
            <person name="Jalihal A."/>
            <person name="Ory A."/>
            <person name="Chrisophersen C."/>
            <person name="Lee A.D."/>
            <person name="Boulton J."/>
            <person name="Springer M."/>
        </authorList>
    </citation>
    <scope>NUCLEOTIDE SEQUENCE [LARGE SCALE GENOMIC DNA]</scope>
    <source>
        <strain evidence="8 9">CB5</strain>
    </source>
</reference>
<organism evidence="8 9">
    <name type="scientific">Xanthobacter aminoxidans</name>
    <dbReference type="NCBI Taxonomy" id="186280"/>
    <lineage>
        <taxon>Bacteria</taxon>
        <taxon>Pseudomonadati</taxon>
        <taxon>Pseudomonadota</taxon>
        <taxon>Alphaproteobacteria</taxon>
        <taxon>Hyphomicrobiales</taxon>
        <taxon>Xanthobacteraceae</taxon>
        <taxon>Xanthobacter</taxon>
    </lineage>
</organism>
<dbReference type="Proteomes" id="UP001604043">
    <property type="component" value="Unassembled WGS sequence"/>
</dbReference>
<keyword evidence="9" id="KW-1185">Reference proteome</keyword>
<evidence type="ECO:0000259" key="7">
    <source>
        <dbReference type="SMART" id="SM00833"/>
    </source>
</evidence>
<dbReference type="Gene3D" id="3.40.50.300">
    <property type="entry name" value="P-loop containing nucleotide triphosphate hydrolases"/>
    <property type="match status" value="1"/>
</dbReference>
<name>A0ABW6ZB53_9HYPH</name>
<feature type="domain" description="CobW C-terminal" evidence="7">
    <location>
        <begin position="226"/>
        <end position="318"/>
    </location>
</feature>
<proteinExistence type="inferred from homology"/>
<dbReference type="Pfam" id="PF07683">
    <property type="entry name" value="CobW_C"/>
    <property type="match status" value="1"/>
</dbReference>
<comment type="similarity">
    <text evidence="4">Belongs to the SIMIBI class G3E GTPase family. ZNG1 subfamily.</text>
</comment>
<comment type="catalytic activity">
    <reaction evidence="6">
        <text>GTP + H2O = GDP + phosphate + H(+)</text>
        <dbReference type="Rhea" id="RHEA:19669"/>
        <dbReference type="ChEBI" id="CHEBI:15377"/>
        <dbReference type="ChEBI" id="CHEBI:15378"/>
        <dbReference type="ChEBI" id="CHEBI:37565"/>
        <dbReference type="ChEBI" id="CHEBI:43474"/>
        <dbReference type="ChEBI" id="CHEBI:58189"/>
    </reaction>
    <physiologicalReaction direction="left-to-right" evidence="6">
        <dbReference type="Rhea" id="RHEA:19670"/>
    </physiologicalReaction>
</comment>